<keyword evidence="4 10" id="KW-0812">Transmembrane</keyword>
<reference evidence="12" key="1">
    <citation type="journal article" date="2019" name="Int. J. Syst. Evol. Microbiol.">
        <title>The Global Catalogue of Microorganisms (GCM) 10K type strain sequencing project: providing services to taxonomists for standard genome sequencing and annotation.</title>
        <authorList>
            <consortium name="The Broad Institute Genomics Platform"/>
            <consortium name="The Broad Institute Genome Sequencing Center for Infectious Disease"/>
            <person name="Wu L."/>
            <person name="Ma J."/>
        </authorList>
    </citation>
    <scope>NUCLEOTIDE SEQUENCE [LARGE SCALE GENOMIC DNA]</scope>
    <source>
        <strain evidence="12">CGMCC 4.1530</strain>
    </source>
</reference>
<evidence type="ECO:0000256" key="9">
    <source>
        <dbReference type="ARBA" id="ARBA00037313"/>
    </source>
</evidence>
<dbReference type="NCBIfam" id="NF007390">
    <property type="entry name" value="PRK09915.1"/>
    <property type="match status" value="1"/>
</dbReference>
<dbReference type="Proteomes" id="UP001596215">
    <property type="component" value="Unassembled WGS sequence"/>
</dbReference>
<dbReference type="SUPFAM" id="SSF56954">
    <property type="entry name" value="Outer membrane efflux proteins (OEP)"/>
    <property type="match status" value="1"/>
</dbReference>
<dbReference type="InterPro" id="IPR010131">
    <property type="entry name" value="MdtP/NodT-like"/>
</dbReference>
<sequence length="493" mass="53622">MTVTSRAVRTFRLSLGFSAILLLGGCSMLPHDPAEVAIINPQQAQLSAVIHLAGSGWPASNWWTKYNDPQLNMLISQALQNSPRVQAAQLQIAQSEANVDVARSLSGVQATAVAAQNRLRTSHRSFTWPYSFSLPESSSGPWYTLNTVGIGGALNIDLWGTDRARVAAAIGEKNARLAETAATEQAVAANVAQLYFSIQSSWQRIALLQQQEQISSFSVAAHKDRVARGLEDDVALAGAQSEYLSAQQQLLGEQTVLASTKEVLRALIGAGADSAAIASLQPRPLPQTQQGLPPVLSYQLLSRRPDLQALRGYVLSSLSRVEVAKTAFYPHFDIKAFWGYNALNVGDLFKYSFQQINLLPGLYLPLFNGGRLNANLRAARTASNILIKQYNQAVLDAVRDVAVSSQQLNSVNQQLVMQQQKVAAAQVSADSADARYRRGLMSLYASREVQRVTLAQQLLLTDMQYRQISTDISLTQALGGGYNSPLQPLHAHQ</sequence>
<keyword evidence="5" id="KW-0732">Signal</keyword>
<comment type="caution">
    <text evidence="11">The sequence shown here is derived from an EMBL/GenBank/DDBJ whole genome shotgun (WGS) entry which is preliminary data.</text>
</comment>
<accession>A0ABW1VSP7</accession>
<evidence type="ECO:0000256" key="10">
    <source>
        <dbReference type="RuleBase" id="RU362097"/>
    </source>
</evidence>
<keyword evidence="7 10" id="KW-0564">Palmitate</keyword>
<keyword evidence="12" id="KW-1185">Reference proteome</keyword>
<evidence type="ECO:0000256" key="3">
    <source>
        <dbReference type="ARBA" id="ARBA00022452"/>
    </source>
</evidence>
<evidence type="ECO:0000256" key="5">
    <source>
        <dbReference type="ARBA" id="ARBA00022729"/>
    </source>
</evidence>
<dbReference type="Gene3D" id="1.20.1600.10">
    <property type="entry name" value="Outer membrane efflux proteins (OEP)"/>
    <property type="match status" value="1"/>
</dbReference>
<keyword evidence="3 10" id="KW-1134">Transmembrane beta strand</keyword>
<organism evidence="11 12">
    <name type="scientific">Tatumella punctata</name>
    <dbReference type="NCBI Taxonomy" id="399969"/>
    <lineage>
        <taxon>Bacteria</taxon>
        <taxon>Pseudomonadati</taxon>
        <taxon>Pseudomonadota</taxon>
        <taxon>Gammaproteobacteria</taxon>
        <taxon>Enterobacterales</taxon>
        <taxon>Erwiniaceae</taxon>
        <taxon>Tatumella</taxon>
    </lineage>
</organism>
<evidence type="ECO:0000256" key="7">
    <source>
        <dbReference type="ARBA" id="ARBA00023139"/>
    </source>
</evidence>
<dbReference type="RefSeq" id="WP_212708572.1">
    <property type="nucleotide sequence ID" value="NZ_BAAAFW010000057.1"/>
</dbReference>
<evidence type="ECO:0000256" key="1">
    <source>
        <dbReference type="ARBA" id="ARBA00004459"/>
    </source>
</evidence>
<comment type="similarity">
    <text evidence="2 10">Belongs to the outer membrane factor (OMF) (TC 1.B.17) family.</text>
</comment>
<evidence type="ECO:0000313" key="12">
    <source>
        <dbReference type="Proteomes" id="UP001596215"/>
    </source>
</evidence>
<comment type="subcellular location">
    <subcellularLocation>
        <location evidence="1 10">Cell outer membrane</location>
        <topology evidence="1 10">Lipid-anchor</topology>
    </subcellularLocation>
</comment>
<dbReference type="PANTHER" id="PTHR30203">
    <property type="entry name" value="OUTER MEMBRANE CATION EFFLUX PROTEIN"/>
    <property type="match status" value="1"/>
</dbReference>
<dbReference type="Pfam" id="PF02321">
    <property type="entry name" value="OEP"/>
    <property type="match status" value="2"/>
</dbReference>
<keyword evidence="6 10" id="KW-0472">Membrane</keyword>
<evidence type="ECO:0000256" key="6">
    <source>
        <dbReference type="ARBA" id="ARBA00023136"/>
    </source>
</evidence>
<evidence type="ECO:0000313" key="11">
    <source>
        <dbReference type="EMBL" id="MFC6363295.1"/>
    </source>
</evidence>
<keyword evidence="8 10" id="KW-0449">Lipoprotein</keyword>
<proteinExistence type="inferred from homology"/>
<dbReference type="PANTHER" id="PTHR30203:SF20">
    <property type="entry name" value="MULTIDRUG RESISTANCE OUTER MEMBRANE PROTEIN MDTP-RELATED"/>
    <property type="match status" value="1"/>
</dbReference>
<dbReference type="NCBIfam" id="TIGR01845">
    <property type="entry name" value="outer_NodT"/>
    <property type="match status" value="1"/>
</dbReference>
<dbReference type="InterPro" id="IPR003423">
    <property type="entry name" value="OMP_efflux"/>
</dbReference>
<evidence type="ECO:0000256" key="8">
    <source>
        <dbReference type="ARBA" id="ARBA00023288"/>
    </source>
</evidence>
<name>A0ABW1VSP7_9GAMM</name>
<comment type="function">
    <text evidence="9">Could be involved in resistance to puromycin, acriflavine and tetraphenylarsonium chloride.</text>
</comment>
<gene>
    <name evidence="11" type="ORF">ACFP73_14575</name>
</gene>
<dbReference type="Gene3D" id="2.20.200.10">
    <property type="entry name" value="Outer membrane efflux proteins (OEP)"/>
    <property type="match status" value="1"/>
</dbReference>
<evidence type="ECO:0000256" key="4">
    <source>
        <dbReference type="ARBA" id="ARBA00022692"/>
    </source>
</evidence>
<dbReference type="EMBL" id="JBHSUC010000024">
    <property type="protein sequence ID" value="MFC6363295.1"/>
    <property type="molecule type" value="Genomic_DNA"/>
</dbReference>
<protein>
    <submittedName>
        <fullName evidence="11">MdtP family multidrug efflux transporter outer membrane subunit</fullName>
    </submittedName>
</protein>
<dbReference type="PROSITE" id="PS51257">
    <property type="entry name" value="PROKAR_LIPOPROTEIN"/>
    <property type="match status" value="1"/>
</dbReference>
<evidence type="ECO:0000256" key="2">
    <source>
        <dbReference type="ARBA" id="ARBA00007613"/>
    </source>
</evidence>